<keyword evidence="5" id="KW-0049">Antioxidant</keyword>
<keyword evidence="4 14" id="KW-0575">Peroxidase</keyword>
<keyword evidence="6 14" id="KW-0560">Oxidoreductase</keyword>
<dbReference type="Gene3D" id="3.40.30.10">
    <property type="entry name" value="Glutaredoxin"/>
    <property type="match status" value="1"/>
</dbReference>
<dbReference type="InterPro" id="IPR050924">
    <property type="entry name" value="Peroxiredoxin_BCP/PrxQ"/>
</dbReference>
<dbReference type="Proteomes" id="UP001247542">
    <property type="component" value="Unassembled WGS sequence"/>
</dbReference>
<dbReference type="InterPro" id="IPR000866">
    <property type="entry name" value="AhpC/TSA"/>
</dbReference>
<dbReference type="CDD" id="cd03017">
    <property type="entry name" value="PRX_BCP"/>
    <property type="match status" value="1"/>
</dbReference>
<evidence type="ECO:0000256" key="6">
    <source>
        <dbReference type="ARBA" id="ARBA00023002"/>
    </source>
</evidence>
<dbReference type="PANTHER" id="PTHR42801">
    <property type="entry name" value="THIOREDOXIN-DEPENDENT PEROXIDE REDUCTASE"/>
    <property type="match status" value="1"/>
</dbReference>
<gene>
    <name evidence="14" type="ORF">QS713_05015</name>
</gene>
<dbReference type="GO" id="GO:0140824">
    <property type="term" value="F:thioredoxin-dependent peroxiredoxin activity"/>
    <property type="evidence" value="ECO:0007669"/>
    <property type="project" value="UniProtKB-EC"/>
</dbReference>
<evidence type="ECO:0000259" key="13">
    <source>
        <dbReference type="PROSITE" id="PS51352"/>
    </source>
</evidence>
<feature type="domain" description="Thioredoxin" evidence="13">
    <location>
        <begin position="6"/>
        <end position="159"/>
    </location>
</feature>
<keyword evidence="8" id="KW-0676">Redox-active center</keyword>
<organism evidence="14 15">
    <name type="scientific">Gleimia hominis</name>
    <dbReference type="NCBI Taxonomy" id="595468"/>
    <lineage>
        <taxon>Bacteria</taxon>
        <taxon>Bacillati</taxon>
        <taxon>Actinomycetota</taxon>
        <taxon>Actinomycetes</taxon>
        <taxon>Actinomycetales</taxon>
        <taxon>Actinomycetaceae</taxon>
        <taxon>Gleimia</taxon>
    </lineage>
</organism>
<comment type="caution">
    <text evidence="14">The sequence shown here is derived from an EMBL/GenBank/DDBJ whole genome shotgun (WGS) entry which is preliminary data.</text>
</comment>
<comment type="function">
    <text evidence="1">Thiol-specific peroxidase that catalyzes the reduction of hydrogen peroxide and organic hydroperoxides to water and alcohols, respectively. Plays a role in cell protection against oxidative stress by detoxifying peroxides and as sensor of hydrogen peroxide-mediated signaling events.</text>
</comment>
<evidence type="ECO:0000256" key="8">
    <source>
        <dbReference type="ARBA" id="ARBA00023284"/>
    </source>
</evidence>
<keyword evidence="15" id="KW-1185">Reference proteome</keyword>
<comment type="subunit">
    <text evidence="2">Monomer.</text>
</comment>
<dbReference type="Pfam" id="PF00578">
    <property type="entry name" value="AhpC-TSA"/>
    <property type="match status" value="1"/>
</dbReference>
<sequence>MSKVELTEGQDAPDFKLESTEGTIELSTAVANAQNGVVVYFYPKASTPGCTTEACDFRDSLQSLKSAGFTVIAISSDKMPALEKFKTKQSLNFPLASDPDKRVQTEWGTWGEKKNFGKLIKGPIRSTFVVGKDGKIQYARYGVRAKGHVARLRKDLGID</sequence>
<evidence type="ECO:0000256" key="11">
    <source>
        <dbReference type="ARBA" id="ARBA00041373"/>
    </source>
</evidence>
<comment type="catalytic activity">
    <reaction evidence="12">
        <text>a hydroperoxide + [thioredoxin]-dithiol = an alcohol + [thioredoxin]-disulfide + H2O</text>
        <dbReference type="Rhea" id="RHEA:62620"/>
        <dbReference type="Rhea" id="RHEA-COMP:10698"/>
        <dbReference type="Rhea" id="RHEA-COMP:10700"/>
        <dbReference type="ChEBI" id="CHEBI:15377"/>
        <dbReference type="ChEBI" id="CHEBI:29950"/>
        <dbReference type="ChEBI" id="CHEBI:30879"/>
        <dbReference type="ChEBI" id="CHEBI:35924"/>
        <dbReference type="ChEBI" id="CHEBI:50058"/>
        <dbReference type="EC" id="1.11.1.24"/>
    </reaction>
</comment>
<dbReference type="EMBL" id="JASXSX010000001">
    <property type="protein sequence ID" value="MDT3767426.1"/>
    <property type="molecule type" value="Genomic_DNA"/>
</dbReference>
<evidence type="ECO:0000256" key="1">
    <source>
        <dbReference type="ARBA" id="ARBA00003330"/>
    </source>
</evidence>
<dbReference type="EC" id="1.11.1.24" evidence="3"/>
<accession>A0ABU3IAL9</accession>
<dbReference type="RefSeq" id="WP_313272974.1">
    <property type="nucleotide sequence ID" value="NZ_JASXSX010000001.1"/>
</dbReference>
<evidence type="ECO:0000256" key="10">
    <source>
        <dbReference type="ARBA" id="ARBA00038489"/>
    </source>
</evidence>
<dbReference type="PANTHER" id="PTHR42801:SF4">
    <property type="entry name" value="AHPC_TSA FAMILY PROTEIN"/>
    <property type="match status" value="1"/>
</dbReference>
<name>A0ABU3IAL9_9ACTO</name>
<keyword evidence="7" id="KW-1015">Disulfide bond</keyword>
<evidence type="ECO:0000256" key="12">
    <source>
        <dbReference type="ARBA" id="ARBA00049091"/>
    </source>
</evidence>
<evidence type="ECO:0000313" key="14">
    <source>
        <dbReference type="EMBL" id="MDT3767426.1"/>
    </source>
</evidence>
<dbReference type="PIRSF" id="PIRSF000239">
    <property type="entry name" value="AHPC"/>
    <property type="match status" value="1"/>
</dbReference>
<dbReference type="SUPFAM" id="SSF52833">
    <property type="entry name" value="Thioredoxin-like"/>
    <property type="match status" value="1"/>
</dbReference>
<evidence type="ECO:0000256" key="9">
    <source>
        <dbReference type="ARBA" id="ARBA00032824"/>
    </source>
</evidence>
<dbReference type="InterPro" id="IPR024706">
    <property type="entry name" value="Peroxiredoxin_AhpC-typ"/>
</dbReference>
<evidence type="ECO:0000313" key="15">
    <source>
        <dbReference type="Proteomes" id="UP001247542"/>
    </source>
</evidence>
<dbReference type="InterPro" id="IPR013766">
    <property type="entry name" value="Thioredoxin_domain"/>
</dbReference>
<comment type="similarity">
    <text evidence="10">Belongs to the peroxiredoxin family. BCP/PrxQ subfamily.</text>
</comment>
<evidence type="ECO:0000256" key="7">
    <source>
        <dbReference type="ARBA" id="ARBA00023157"/>
    </source>
</evidence>
<evidence type="ECO:0000256" key="3">
    <source>
        <dbReference type="ARBA" id="ARBA00013017"/>
    </source>
</evidence>
<evidence type="ECO:0000256" key="4">
    <source>
        <dbReference type="ARBA" id="ARBA00022559"/>
    </source>
</evidence>
<evidence type="ECO:0000256" key="2">
    <source>
        <dbReference type="ARBA" id="ARBA00011245"/>
    </source>
</evidence>
<dbReference type="InterPro" id="IPR036249">
    <property type="entry name" value="Thioredoxin-like_sf"/>
</dbReference>
<dbReference type="PROSITE" id="PS51352">
    <property type="entry name" value="THIOREDOXIN_2"/>
    <property type="match status" value="1"/>
</dbReference>
<reference evidence="14 15" key="1">
    <citation type="submission" date="2023-06" db="EMBL/GenBank/DDBJ databases">
        <title>Draft genome sequence of Gleimia hominis type strain CCUG 57540T.</title>
        <authorList>
            <person name="Salva-Serra F."/>
            <person name="Cardew S."/>
            <person name="Jensie Markopoulos S."/>
            <person name="Ohlen M."/>
            <person name="Inganas E."/>
            <person name="Svensson-Stadler L."/>
            <person name="Moore E.R.B."/>
        </authorList>
    </citation>
    <scope>NUCLEOTIDE SEQUENCE [LARGE SCALE GENOMIC DNA]</scope>
    <source>
        <strain evidence="14 15">CCUG 57540</strain>
    </source>
</reference>
<evidence type="ECO:0000256" key="5">
    <source>
        <dbReference type="ARBA" id="ARBA00022862"/>
    </source>
</evidence>
<protein>
    <recommendedName>
        <fullName evidence="3">thioredoxin-dependent peroxiredoxin</fullName>
        <ecNumber evidence="3">1.11.1.24</ecNumber>
    </recommendedName>
    <alternativeName>
        <fullName evidence="11">Bacterioferritin comigratory protein</fullName>
    </alternativeName>
    <alternativeName>
        <fullName evidence="9">Thioredoxin peroxidase</fullName>
    </alternativeName>
</protein>
<proteinExistence type="inferred from homology"/>